<dbReference type="GO" id="GO:0016491">
    <property type="term" value="F:oxidoreductase activity"/>
    <property type="evidence" value="ECO:0007669"/>
    <property type="project" value="UniProtKB-ARBA"/>
</dbReference>
<proteinExistence type="predicted"/>
<dbReference type="Gene3D" id="3.40.50.720">
    <property type="entry name" value="NAD(P)-binding Rossmann-like Domain"/>
    <property type="match status" value="1"/>
</dbReference>
<sequence>MAAMAERVAMITGAAGGIGKAAAHKLASRGVSIVIVDMNEKDGVKVADEVAKKWNVRTKFLKVDITQESEVKDAIKATLEWTGRLDYAANCAGICESIWSEEESITTELFEKTHAINTRGLWLCQKYQALQMKTQEPRPVSFSPEPTHPIPGQRGVIANVVSISGLQAAGLAAYTPSKYAAIGITKNGAKFYGPDGIRVNALCPGWTLTAMVEHSMGKEGTIGTQENKDSAVSKQIALRRMAFAEEQANVLGFLLSDESSYMNGSLLVNDGGFHDIR</sequence>
<dbReference type="PANTHER" id="PTHR42820:SF1">
    <property type="entry name" value="SHORT-CHAIN DEHYDROGENASE_REDUCTASE FAMILY PROTEIN"/>
    <property type="match status" value="1"/>
</dbReference>
<dbReference type="InterPro" id="IPR036291">
    <property type="entry name" value="NAD(P)-bd_dom_sf"/>
</dbReference>
<dbReference type="AlphaFoldDB" id="A0AA38Y4S0"/>
<dbReference type="SUPFAM" id="SSF51735">
    <property type="entry name" value="NAD(P)-binding Rossmann-fold domains"/>
    <property type="match status" value="1"/>
</dbReference>
<comment type="caution">
    <text evidence="2">The sequence shown here is derived from an EMBL/GenBank/DDBJ whole genome shotgun (WGS) entry which is preliminary data.</text>
</comment>
<evidence type="ECO:0000313" key="3">
    <source>
        <dbReference type="Proteomes" id="UP001172681"/>
    </source>
</evidence>
<dbReference type="Proteomes" id="UP001172681">
    <property type="component" value="Unassembled WGS sequence"/>
</dbReference>
<reference evidence="2" key="1">
    <citation type="submission" date="2022-10" db="EMBL/GenBank/DDBJ databases">
        <title>Culturing micro-colonial fungi from biological soil crusts in the Mojave desert and describing Neophaeococcomyces mojavensis, and introducing the new genera and species Taxawa tesnikishii.</title>
        <authorList>
            <person name="Kurbessoian T."/>
            <person name="Stajich J.E."/>
        </authorList>
    </citation>
    <scope>NUCLEOTIDE SEQUENCE</scope>
    <source>
        <strain evidence="2">TK_35</strain>
    </source>
</reference>
<keyword evidence="1" id="KW-0521">NADP</keyword>
<dbReference type="Pfam" id="PF13561">
    <property type="entry name" value="adh_short_C2"/>
    <property type="match status" value="1"/>
</dbReference>
<dbReference type="EMBL" id="JAPDRN010000035">
    <property type="protein sequence ID" value="KAJ9635039.1"/>
    <property type="molecule type" value="Genomic_DNA"/>
</dbReference>
<protein>
    <submittedName>
        <fullName evidence="2">Uncharacterized protein</fullName>
    </submittedName>
</protein>
<dbReference type="InterPro" id="IPR002347">
    <property type="entry name" value="SDR_fam"/>
</dbReference>
<dbReference type="PANTHER" id="PTHR42820">
    <property type="entry name" value="SHORT-CHAIN DEHYDROGENASE REDUCTASE"/>
    <property type="match status" value="1"/>
</dbReference>
<evidence type="ECO:0000256" key="1">
    <source>
        <dbReference type="ARBA" id="ARBA00022857"/>
    </source>
</evidence>
<keyword evidence="3" id="KW-1185">Reference proteome</keyword>
<accession>A0AA38Y4S0</accession>
<name>A0AA38Y4S0_9EURO</name>
<dbReference type="PRINTS" id="PR00080">
    <property type="entry name" value="SDRFAMILY"/>
</dbReference>
<organism evidence="2 3">
    <name type="scientific">Knufia peltigerae</name>
    <dbReference type="NCBI Taxonomy" id="1002370"/>
    <lineage>
        <taxon>Eukaryota</taxon>
        <taxon>Fungi</taxon>
        <taxon>Dikarya</taxon>
        <taxon>Ascomycota</taxon>
        <taxon>Pezizomycotina</taxon>
        <taxon>Eurotiomycetes</taxon>
        <taxon>Chaetothyriomycetidae</taxon>
        <taxon>Chaetothyriales</taxon>
        <taxon>Trichomeriaceae</taxon>
        <taxon>Knufia</taxon>
    </lineage>
</organism>
<dbReference type="CDD" id="cd05233">
    <property type="entry name" value="SDR_c"/>
    <property type="match status" value="1"/>
</dbReference>
<evidence type="ECO:0000313" key="2">
    <source>
        <dbReference type="EMBL" id="KAJ9635039.1"/>
    </source>
</evidence>
<gene>
    <name evidence="2" type="ORF">H2204_005994</name>
</gene>
<dbReference type="FunFam" id="3.40.50.720:FF:000084">
    <property type="entry name" value="Short-chain dehydrogenase reductase"/>
    <property type="match status" value="1"/>
</dbReference>
<dbReference type="PRINTS" id="PR00081">
    <property type="entry name" value="GDHRDH"/>
</dbReference>